<name>A0A218UJH7_9PASE</name>
<organism evidence="1 2">
    <name type="scientific">Lonchura striata</name>
    <name type="common">white-rumped munia</name>
    <dbReference type="NCBI Taxonomy" id="40157"/>
    <lineage>
        <taxon>Eukaryota</taxon>
        <taxon>Metazoa</taxon>
        <taxon>Chordata</taxon>
        <taxon>Craniata</taxon>
        <taxon>Vertebrata</taxon>
        <taxon>Euteleostomi</taxon>
        <taxon>Archelosauria</taxon>
        <taxon>Archosauria</taxon>
        <taxon>Dinosauria</taxon>
        <taxon>Saurischia</taxon>
        <taxon>Theropoda</taxon>
        <taxon>Coelurosauria</taxon>
        <taxon>Aves</taxon>
        <taxon>Neognathae</taxon>
        <taxon>Neoaves</taxon>
        <taxon>Telluraves</taxon>
        <taxon>Australaves</taxon>
        <taxon>Passeriformes</taxon>
        <taxon>Passeroidea</taxon>
        <taxon>Estrildidae</taxon>
        <taxon>Estrildinae</taxon>
        <taxon>Lonchura</taxon>
    </lineage>
</organism>
<dbReference type="EMBL" id="MUZQ01000258">
    <property type="protein sequence ID" value="OWK53927.1"/>
    <property type="molecule type" value="Genomic_DNA"/>
</dbReference>
<dbReference type="AlphaFoldDB" id="A0A218UJH7"/>
<dbReference type="Proteomes" id="UP000197619">
    <property type="component" value="Unassembled WGS sequence"/>
</dbReference>
<evidence type="ECO:0000313" key="2">
    <source>
        <dbReference type="Proteomes" id="UP000197619"/>
    </source>
</evidence>
<sequence length="69" mass="7518">MTGLANVMFIRKKDHKEHTGNSGTVSLTLVHSKDMAQIILSVVTHLMDEGKAVDVVCLTFSNAFDTISL</sequence>
<keyword evidence="2" id="KW-1185">Reference proteome</keyword>
<evidence type="ECO:0000313" key="1">
    <source>
        <dbReference type="EMBL" id="OWK53927.1"/>
    </source>
</evidence>
<reference evidence="1 2" key="1">
    <citation type="submission" date="2017-05" db="EMBL/GenBank/DDBJ databases">
        <title>Genome of assembly of the Bengalese finch, Lonchura striata domestica.</title>
        <authorList>
            <person name="Colquitt B.M."/>
            <person name="Brainard M.S."/>
        </authorList>
    </citation>
    <scope>NUCLEOTIDE SEQUENCE [LARGE SCALE GENOMIC DNA]</scope>
    <source>
        <strain evidence="1">White83orange57</strain>
    </source>
</reference>
<accession>A0A218UJH7</accession>
<gene>
    <name evidence="1" type="ORF">RLOC_00014755</name>
</gene>
<comment type="caution">
    <text evidence="1">The sequence shown here is derived from an EMBL/GenBank/DDBJ whole genome shotgun (WGS) entry which is preliminary data.</text>
</comment>
<protein>
    <submittedName>
        <fullName evidence="1">Uncharacterized protein</fullName>
    </submittedName>
</protein>
<proteinExistence type="predicted"/>